<dbReference type="AlphaFoldDB" id="A0A9Y2KWZ7"/>
<reference evidence="8 9" key="1">
    <citation type="submission" date="2023-06" db="EMBL/GenBank/DDBJ databases">
        <title>Parasedimentitalea psychrophila sp. nov., a psychrophilic bacterium isolated from deep-sea sediment.</title>
        <authorList>
            <person name="Li A."/>
        </authorList>
    </citation>
    <scope>NUCLEOTIDE SEQUENCE [LARGE SCALE GENOMIC DNA]</scope>
    <source>
        <strain evidence="8 9">QS115</strain>
    </source>
</reference>
<evidence type="ECO:0000256" key="5">
    <source>
        <dbReference type="ARBA" id="ARBA00023136"/>
    </source>
</evidence>
<feature type="transmembrane region" description="Helical" evidence="6">
    <location>
        <begin position="217"/>
        <end position="234"/>
    </location>
</feature>
<dbReference type="KEGG" id="ppso:QPJ95_12895"/>
<evidence type="ECO:0000313" key="9">
    <source>
        <dbReference type="Proteomes" id="UP001238334"/>
    </source>
</evidence>
<evidence type="ECO:0000256" key="1">
    <source>
        <dbReference type="ARBA" id="ARBA00004141"/>
    </source>
</evidence>
<protein>
    <submittedName>
        <fullName evidence="8">DMT family transporter</fullName>
    </submittedName>
</protein>
<dbReference type="RefSeq" id="WP_270917841.1">
    <property type="nucleotide sequence ID" value="NZ_CP127247.1"/>
</dbReference>
<feature type="domain" description="EamA" evidence="7">
    <location>
        <begin position="150"/>
        <end position="288"/>
    </location>
</feature>
<feature type="transmembrane region" description="Helical" evidence="6">
    <location>
        <begin position="126"/>
        <end position="145"/>
    </location>
</feature>
<dbReference type="InterPro" id="IPR000620">
    <property type="entry name" value="EamA_dom"/>
</dbReference>
<dbReference type="GO" id="GO:0016020">
    <property type="term" value="C:membrane"/>
    <property type="evidence" value="ECO:0007669"/>
    <property type="project" value="UniProtKB-SubCell"/>
</dbReference>
<name>A0A9Y2KWZ7_9RHOB</name>
<accession>A0A9Y2KWZ7</accession>
<evidence type="ECO:0000256" key="3">
    <source>
        <dbReference type="ARBA" id="ARBA00022692"/>
    </source>
</evidence>
<feature type="transmembrane region" description="Helical" evidence="6">
    <location>
        <begin position="271"/>
        <end position="289"/>
    </location>
</feature>
<feature type="transmembrane region" description="Helical" evidence="6">
    <location>
        <begin position="179"/>
        <end position="197"/>
    </location>
</feature>
<evidence type="ECO:0000256" key="6">
    <source>
        <dbReference type="SAM" id="Phobius"/>
    </source>
</evidence>
<keyword evidence="5 6" id="KW-0472">Membrane</keyword>
<proteinExistence type="inferred from homology"/>
<gene>
    <name evidence="8" type="ORF">QPJ95_12895</name>
</gene>
<dbReference type="PANTHER" id="PTHR22911:SF6">
    <property type="entry name" value="SOLUTE CARRIER FAMILY 35 MEMBER G1"/>
    <property type="match status" value="1"/>
</dbReference>
<feature type="transmembrane region" description="Helical" evidence="6">
    <location>
        <begin position="37"/>
        <end position="56"/>
    </location>
</feature>
<comment type="similarity">
    <text evidence="2">Belongs to the drug/metabolite transporter (DMT) superfamily. 10 TMS drug/metabolite exporter (DME) (TC 2.A.7.3) family.</text>
</comment>
<dbReference type="SUPFAM" id="SSF103481">
    <property type="entry name" value="Multidrug resistance efflux transporter EmrE"/>
    <property type="match status" value="2"/>
</dbReference>
<evidence type="ECO:0000259" key="7">
    <source>
        <dbReference type="Pfam" id="PF00892"/>
    </source>
</evidence>
<dbReference type="PANTHER" id="PTHR22911">
    <property type="entry name" value="ACYL-MALONYL CONDENSING ENZYME-RELATED"/>
    <property type="match status" value="1"/>
</dbReference>
<keyword evidence="4 6" id="KW-1133">Transmembrane helix</keyword>
<evidence type="ECO:0000256" key="2">
    <source>
        <dbReference type="ARBA" id="ARBA00009853"/>
    </source>
</evidence>
<dbReference type="Proteomes" id="UP001238334">
    <property type="component" value="Chromosome"/>
</dbReference>
<keyword evidence="3 6" id="KW-0812">Transmembrane</keyword>
<dbReference type="EMBL" id="CP127247">
    <property type="protein sequence ID" value="WIY23556.1"/>
    <property type="molecule type" value="Genomic_DNA"/>
</dbReference>
<evidence type="ECO:0000256" key="4">
    <source>
        <dbReference type="ARBA" id="ARBA00022989"/>
    </source>
</evidence>
<organism evidence="8 9">
    <name type="scientific">Parasedimentitalea psychrophila</name>
    <dbReference type="NCBI Taxonomy" id="2997337"/>
    <lineage>
        <taxon>Bacteria</taxon>
        <taxon>Pseudomonadati</taxon>
        <taxon>Pseudomonadota</taxon>
        <taxon>Alphaproteobacteria</taxon>
        <taxon>Rhodobacterales</taxon>
        <taxon>Paracoccaceae</taxon>
        <taxon>Parasedimentitalea</taxon>
    </lineage>
</organism>
<evidence type="ECO:0000313" key="8">
    <source>
        <dbReference type="EMBL" id="WIY23556.1"/>
    </source>
</evidence>
<keyword evidence="9" id="KW-1185">Reference proteome</keyword>
<feature type="domain" description="EamA" evidence="7">
    <location>
        <begin position="8"/>
        <end position="140"/>
    </location>
</feature>
<feature type="transmembrane region" description="Helical" evidence="6">
    <location>
        <begin position="98"/>
        <end position="117"/>
    </location>
</feature>
<dbReference type="InterPro" id="IPR037185">
    <property type="entry name" value="EmrE-like"/>
</dbReference>
<feature type="transmembrane region" description="Helical" evidence="6">
    <location>
        <begin position="151"/>
        <end position="167"/>
    </location>
</feature>
<sequence length="319" mass="34298">MAKDHPTLGILLMLGFCIVAPMGDAVAKLLGGTIPLGELLFVRFAVQFLLLAPLIWATRRQWRMRGRVLQLTFLRTLLHISGIGAMFTALKYLPLADAVAIAFVMPFLMLLLGKYVLGEEIGLRRLGACIVGFGGTLLVIQPSFIQVGWPALWPLLMAVIFAFFMLVTRQIAKKTDPIGLQAVSGLMACLLLAPLLLIGTQLEIAPLTLLTPDSQDWLLLMAIGVLGTVTHLLMTWSLRYAPASTLASMQYLEIPVATLLGWLIFDQLPNTLASVGIAVTIAAGLYVILREQSAARQLQVTRTGPAKSAASAAADGAAV</sequence>
<comment type="subcellular location">
    <subcellularLocation>
        <location evidence="1">Membrane</location>
        <topology evidence="1">Multi-pass membrane protein</topology>
    </subcellularLocation>
</comment>
<feature type="transmembrane region" description="Helical" evidence="6">
    <location>
        <begin position="246"/>
        <end position="265"/>
    </location>
</feature>
<feature type="transmembrane region" description="Helical" evidence="6">
    <location>
        <begin position="68"/>
        <end position="92"/>
    </location>
</feature>
<dbReference type="Pfam" id="PF00892">
    <property type="entry name" value="EamA"/>
    <property type="match status" value="2"/>
</dbReference>